<dbReference type="Proteomes" id="UP000683925">
    <property type="component" value="Unassembled WGS sequence"/>
</dbReference>
<name>A0A8S1Y9Q7_PAROT</name>
<protein>
    <submittedName>
        <fullName evidence="1">Uncharacterized protein</fullName>
    </submittedName>
</protein>
<reference evidence="1" key="1">
    <citation type="submission" date="2021-01" db="EMBL/GenBank/DDBJ databases">
        <authorList>
            <consortium name="Genoscope - CEA"/>
            <person name="William W."/>
        </authorList>
    </citation>
    <scope>NUCLEOTIDE SEQUENCE</scope>
</reference>
<comment type="caution">
    <text evidence="1">The sequence shown here is derived from an EMBL/GenBank/DDBJ whole genome shotgun (WGS) entry which is preliminary data.</text>
</comment>
<accession>A0A8S1Y9Q7</accession>
<organism evidence="1 2">
    <name type="scientific">Paramecium octaurelia</name>
    <dbReference type="NCBI Taxonomy" id="43137"/>
    <lineage>
        <taxon>Eukaryota</taxon>
        <taxon>Sar</taxon>
        <taxon>Alveolata</taxon>
        <taxon>Ciliophora</taxon>
        <taxon>Intramacronucleata</taxon>
        <taxon>Oligohymenophorea</taxon>
        <taxon>Peniculida</taxon>
        <taxon>Parameciidae</taxon>
        <taxon>Paramecium</taxon>
    </lineage>
</organism>
<gene>
    <name evidence="1" type="ORF">POCTA_138.1.T1510038</name>
</gene>
<keyword evidence="2" id="KW-1185">Reference proteome</keyword>
<dbReference type="EMBL" id="CAJJDP010000153">
    <property type="protein sequence ID" value="CAD8210479.1"/>
    <property type="molecule type" value="Genomic_DNA"/>
</dbReference>
<sequence length="68" mass="7840">MIDPREQKQNRTLGNENEYEVQADDFCQCKGKTDNGLSGYLIKEFSQNFDQILVGVSWRLQNSIKAIN</sequence>
<evidence type="ECO:0000313" key="1">
    <source>
        <dbReference type="EMBL" id="CAD8210479.1"/>
    </source>
</evidence>
<proteinExistence type="predicted"/>
<dbReference type="AlphaFoldDB" id="A0A8S1Y9Q7"/>
<evidence type="ECO:0000313" key="2">
    <source>
        <dbReference type="Proteomes" id="UP000683925"/>
    </source>
</evidence>